<feature type="domain" description="FP protein C-terminal" evidence="1">
    <location>
        <begin position="72"/>
        <end position="113"/>
    </location>
</feature>
<reference evidence="2 3" key="1">
    <citation type="submission" date="2022-05" db="EMBL/GenBank/DDBJ databases">
        <authorList>
            <consortium name="Genoscope - CEA"/>
            <person name="William W."/>
        </authorList>
    </citation>
    <scope>NUCLEOTIDE SEQUENCE [LARGE SCALE GENOMIC DNA]</scope>
</reference>
<evidence type="ECO:0000259" key="1">
    <source>
        <dbReference type="Pfam" id="PF25298"/>
    </source>
</evidence>
<keyword evidence="3" id="KW-1185">Reference proteome</keyword>
<gene>
    <name evidence="2" type="ORF">PEVE_00010121</name>
</gene>
<dbReference type="Pfam" id="PF25298">
    <property type="entry name" value="Baculo_FP_2nd"/>
    <property type="match status" value="1"/>
</dbReference>
<name>A0ABN8RD99_9CNID</name>
<dbReference type="InterPro" id="IPR057251">
    <property type="entry name" value="FP_C"/>
</dbReference>
<accession>A0ABN8RD99</accession>
<dbReference type="Proteomes" id="UP001159427">
    <property type="component" value="Unassembled WGS sequence"/>
</dbReference>
<sequence length="120" mass="13782">MPVSIQDIDTAHRVPSMKPSNRPNAIVCKFVRRLAKDQVIVARKKVGGLKAEELGYAADINVKYLNIYDHLTPRLQALYHEAKKVKEAKKYKFCWAKNGLVYLRKSEESTIYKFADLSEL</sequence>
<evidence type="ECO:0000313" key="2">
    <source>
        <dbReference type="EMBL" id="CAH3175429.1"/>
    </source>
</evidence>
<dbReference type="EMBL" id="CALNXI010001708">
    <property type="protein sequence ID" value="CAH3175429.1"/>
    <property type="molecule type" value="Genomic_DNA"/>
</dbReference>
<protein>
    <recommendedName>
        <fullName evidence="1">FP protein C-terminal domain-containing protein</fullName>
    </recommendedName>
</protein>
<comment type="caution">
    <text evidence="2">The sequence shown here is derived from an EMBL/GenBank/DDBJ whole genome shotgun (WGS) entry which is preliminary data.</text>
</comment>
<feature type="non-terminal residue" evidence="2">
    <location>
        <position position="120"/>
    </location>
</feature>
<evidence type="ECO:0000313" key="3">
    <source>
        <dbReference type="Proteomes" id="UP001159427"/>
    </source>
</evidence>
<proteinExistence type="predicted"/>
<organism evidence="2 3">
    <name type="scientific">Porites evermanni</name>
    <dbReference type="NCBI Taxonomy" id="104178"/>
    <lineage>
        <taxon>Eukaryota</taxon>
        <taxon>Metazoa</taxon>
        <taxon>Cnidaria</taxon>
        <taxon>Anthozoa</taxon>
        <taxon>Hexacorallia</taxon>
        <taxon>Scleractinia</taxon>
        <taxon>Fungiina</taxon>
        <taxon>Poritidae</taxon>
        <taxon>Porites</taxon>
    </lineage>
</organism>